<dbReference type="AlphaFoldDB" id="A0A1M5RS85"/>
<dbReference type="RefSeq" id="WP_072725174.1">
    <property type="nucleotide sequence ID" value="NZ_FQXH01000014.1"/>
</dbReference>
<evidence type="ECO:0000259" key="1">
    <source>
        <dbReference type="SMART" id="SM00331"/>
    </source>
</evidence>
<sequence>MKKIKKYFVDIGYLSLNKYSEELCGDNVEIERFDEGIIAVLSDGLGSGVKANILATLTSKIAITMIKNGLSIEDVVDTIINTLPTCKVRNLAYSTFTIIYILHNGECYIARFDNPPVLLKREGNVIPIQEEEVIISDRKVKEIKINLQKEDIVISMSDGVLNAGIGVILNLGWDIDNIGKYIKKLPANLSSLSIAKKIILTCNYLYQETPGDDTTVVVLKLTNAKHVTLFTGPPLNEDDDTVVVGKLIRSKGKKIVCGGTAAKIVARELGQDVKIDMENINEDIPPIGYIKNIDLVTEGVLTLKKVLEVLDGYKNSRYHIDDIFKSNQYKNGVYMILKILLDESTHINFLVGRSINPAHKDIDFPKDLSSKLEIVKKIKEILEELGKIVNIEYY</sequence>
<dbReference type="OrthoDB" id="1090916at2"/>
<dbReference type="STRING" id="1123350.SAMN02744040_01497"/>
<dbReference type="SMART" id="SM00331">
    <property type="entry name" value="PP2C_SIG"/>
    <property type="match status" value="1"/>
</dbReference>
<dbReference type="EMBL" id="FQXH01000014">
    <property type="protein sequence ID" value="SHH29135.1"/>
    <property type="molecule type" value="Genomic_DNA"/>
</dbReference>
<feature type="domain" description="PPM-type phosphatase" evidence="1">
    <location>
        <begin position="8"/>
        <end position="221"/>
    </location>
</feature>
<dbReference type="SUPFAM" id="SSF81606">
    <property type="entry name" value="PP2C-like"/>
    <property type="match status" value="1"/>
</dbReference>
<dbReference type="InterPro" id="IPR039248">
    <property type="entry name" value="Ptase_RsbX"/>
</dbReference>
<proteinExistence type="predicted"/>
<protein>
    <submittedName>
        <fullName evidence="2">Stage II sporulation protein E (SpoIIE)</fullName>
    </submittedName>
</protein>
<keyword evidence="3" id="KW-1185">Reference proteome</keyword>
<dbReference type="Gene3D" id="3.60.40.10">
    <property type="entry name" value="PPM-type phosphatase domain"/>
    <property type="match status" value="1"/>
</dbReference>
<dbReference type="PANTHER" id="PTHR35801:SF1">
    <property type="entry name" value="PHOSPHOSERINE PHOSPHATASE RSBX"/>
    <property type="match status" value="1"/>
</dbReference>
<evidence type="ECO:0000313" key="3">
    <source>
        <dbReference type="Proteomes" id="UP000242520"/>
    </source>
</evidence>
<dbReference type="InterPro" id="IPR036457">
    <property type="entry name" value="PPM-type-like_dom_sf"/>
</dbReference>
<evidence type="ECO:0000313" key="2">
    <source>
        <dbReference type="EMBL" id="SHH29135.1"/>
    </source>
</evidence>
<reference evidence="3" key="1">
    <citation type="submission" date="2016-11" db="EMBL/GenBank/DDBJ databases">
        <authorList>
            <person name="Varghese N."/>
            <person name="Submissions S."/>
        </authorList>
    </citation>
    <scope>NUCLEOTIDE SEQUENCE [LARGE SCALE GENOMIC DNA]</scope>
    <source>
        <strain evidence="3">DSM 15285</strain>
    </source>
</reference>
<dbReference type="InterPro" id="IPR001932">
    <property type="entry name" value="PPM-type_phosphatase-like_dom"/>
</dbReference>
<dbReference type="Proteomes" id="UP000242520">
    <property type="component" value="Unassembled WGS sequence"/>
</dbReference>
<gene>
    <name evidence="2" type="ORF">SAMN02744040_01497</name>
</gene>
<accession>A0A1M5RS85</accession>
<name>A0A1M5RS85_9FIRM</name>
<organism evidence="2 3">
    <name type="scientific">Tepidibacter thalassicus DSM 15285</name>
    <dbReference type="NCBI Taxonomy" id="1123350"/>
    <lineage>
        <taxon>Bacteria</taxon>
        <taxon>Bacillati</taxon>
        <taxon>Bacillota</taxon>
        <taxon>Clostridia</taxon>
        <taxon>Peptostreptococcales</taxon>
        <taxon>Peptostreptococcaceae</taxon>
        <taxon>Tepidibacter</taxon>
    </lineage>
</organism>
<dbReference type="Pfam" id="PF07228">
    <property type="entry name" value="SpoIIE"/>
    <property type="match status" value="1"/>
</dbReference>
<dbReference type="PANTHER" id="PTHR35801">
    <property type="entry name" value="PHOSPHOSERINE PHOSPHATASE RSBX"/>
    <property type="match status" value="1"/>
</dbReference>